<feature type="chain" id="PRO_5012673778" evidence="8">
    <location>
        <begin position="21"/>
        <end position="677"/>
    </location>
</feature>
<evidence type="ECO:0000256" key="2">
    <source>
        <dbReference type="ARBA" id="ARBA00007357"/>
    </source>
</evidence>
<dbReference type="PROSITE" id="PS51885">
    <property type="entry name" value="NEPRILYSIN"/>
    <property type="match status" value="1"/>
</dbReference>
<evidence type="ECO:0000259" key="9">
    <source>
        <dbReference type="Pfam" id="PF01431"/>
    </source>
</evidence>
<dbReference type="InterPro" id="IPR018497">
    <property type="entry name" value="Peptidase_M13_C"/>
</dbReference>
<evidence type="ECO:0000256" key="6">
    <source>
        <dbReference type="ARBA" id="ARBA00022833"/>
    </source>
</evidence>
<keyword evidence="12" id="KW-1185">Reference proteome</keyword>
<feature type="signal peptide" evidence="8">
    <location>
        <begin position="1"/>
        <end position="20"/>
    </location>
</feature>
<dbReference type="PRINTS" id="PR00786">
    <property type="entry name" value="NEPRILYSIN"/>
</dbReference>
<evidence type="ECO:0000256" key="3">
    <source>
        <dbReference type="ARBA" id="ARBA00022670"/>
    </source>
</evidence>
<proteinExistence type="inferred from homology"/>
<comment type="similarity">
    <text evidence="2">Belongs to the peptidase M13 family.</text>
</comment>
<keyword evidence="6" id="KW-0862">Zinc</keyword>
<evidence type="ECO:0000256" key="4">
    <source>
        <dbReference type="ARBA" id="ARBA00022723"/>
    </source>
</evidence>
<dbReference type="GO" id="GO:0005886">
    <property type="term" value="C:plasma membrane"/>
    <property type="evidence" value="ECO:0007669"/>
    <property type="project" value="TreeGrafter"/>
</dbReference>
<dbReference type="CDD" id="cd08662">
    <property type="entry name" value="M13"/>
    <property type="match status" value="1"/>
</dbReference>
<keyword evidence="8" id="KW-0732">Signal</keyword>
<dbReference type="PROSITE" id="PS51257">
    <property type="entry name" value="PROKAR_LIPOPROTEIN"/>
    <property type="match status" value="1"/>
</dbReference>
<dbReference type="InterPro" id="IPR000718">
    <property type="entry name" value="Peptidase_M13"/>
</dbReference>
<dbReference type="InterPro" id="IPR024079">
    <property type="entry name" value="MetalloPept_cat_dom_sf"/>
</dbReference>
<dbReference type="SUPFAM" id="SSF55486">
    <property type="entry name" value="Metalloproteases ('zincins'), catalytic domain"/>
    <property type="match status" value="1"/>
</dbReference>
<dbReference type="RefSeq" id="WP_097124885.1">
    <property type="nucleotide sequence ID" value="NZ_OCNH01000001.1"/>
</dbReference>
<accession>A0A286FA57</accession>
<evidence type="ECO:0000259" key="10">
    <source>
        <dbReference type="Pfam" id="PF05649"/>
    </source>
</evidence>
<protein>
    <submittedName>
        <fullName evidence="11">Putative endopeptidase</fullName>
    </submittedName>
</protein>
<dbReference type="PANTHER" id="PTHR11733">
    <property type="entry name" value="ZINC METALLOPROTEASE FAMILY M13 NEPRILYSIN-RELATED"/>
    <property type="match status" value="1"/>
</dbReference>
<dbReference type="EMBL" id="OCNH01000001">
    <property type="protein sequence ID" value="SOD80080.1"/>
    <property type="molecule type" value="Genomic_DNA"/>
</dbReference>
<dbReference type="InterPro" id="IPR008753">
    <property type="entry name" value="Peptidase_M13_N"/>
</dbReference>
<organism evidence="11 12">
    <name type="scientific">Spirosoma fluviale</name>
    <dbReference type="NCBI Taxonomy" id="1597977"/>
    <lineage>
        <taxon>Bacteria</taxon>
        <taxon>Pseudomonadati</taxon>
        <taxon>Bacteroidota</taxon>
        <taxon>Cytophagia</taxon>
        <taxon>Cytophagales</taxon>
        <taxon>Cytophagaceae</taxon>
        <taxon>Spirosoma</taxon>
    </lineage>
</organism>
<dbReference type="Gene3D" id="1.10.1380.10">
    <property type="entry name" value="Neutral endopeptidase , domain2"/>
    <property type="match status" value="1"/>
</dbReference>
<reference evidence="12" key="1">
    <citation type="submission" date="2017-09" db="EMBL/GenBank/DDBJ databases">
        <authorList>
            <person name="Varghese N."/>
            <person name="Submissions S."/>
        </authorList>
    </citation>
    <scope>NUCLEOTIDE SEQUENCE [LARGE SCALE GENOMIC DNA]</scope>
    <source>
        <strain evidence="12">DSM 29961</strain>
    </source>
</reference>
<keyword evidence="3" id="KW-0645">Protease</keyword>
<dbReference type="InterPro" id="IPR042089">
    <property type="entry name" value="Peptidase_M13_dom_2"/>
</dbReference>
<dbReference type="GO" id="GO:0016485">
    <property type="term" value="P:protein processing"/>
    <property type="evidence" value="ECO:0007669"/>
    <property type="project" value="TreeGrafter"/>
</dbReference>
<dbReference type="Pfam" id="PF01431">
    <property type="entry name" value="Peptidase_M13"/>
    <property type="match status" value="1"/>
</dbReference>
<comment type="cofactor">
    <cofactor evidence="1">
        <name>Zn(2+)</name>
        <dbReference type="ChEBI" id="CHEBI:29105"/>
    </cofactor>
</comment>
<keyword evidence="7" id="KW-0482">Metalloprotease</keyword>
<evidence type="ECO:0000313" key="12">
    <source>
        <dbReference type="Proteomes" id="UP000219452"/>
    </source>
</evidence>
<evidence type="ECO:0000256" key="1">
    <source>
        <dbReference type="ARBA" id="ARBA00001947"/>
    </source>
</evidence>
<dbReference type="Gene3D" id="3.40.390.10">
    <property type="entry name" value="Collagenase (Catalytic Domain)"/>
    <property type="match status" value="1"/>
</dbReference>
<dbReference type="Proteomes" id="UP000219452">
    <property type="component" value="Unassembled WGS sequence"/>
</dbReference>
<name>A0A286FA57_9BACT</name>
<sequence>MKRFLYFPAALLLAVACQRASIPTTTSPTTKRVVITGVDPSKKPGDDFFKYANGIWTDTAQIPESQAGVGAYSFMNYPQRIRLQGILDSVSSKKFPAGSIEQKVGDFYASGMDVAAINRRGYEPIKPLLARIDAVTDVSSLLTLVAEEEKSGDQSFIGFDVGPDNKQSSINIAQFEQTGIGLPERDYYFKTDSSTSSIQKAYRNYLTRLFELTGTDANTARKNAAVTYDIEKQLASAHRTNIERRDVKANYNKLAVADLAQKQPVLNWPTLLSSLGVQADSVNVAQPGYYDKLNTMLTTVSIEDWKVYLKAHALTNFATYLSQPFVDASFAYSKILTGQAVKKTRAEDMTQAVDRSLGEALAQLYVKKYFPEEAKKRMAVLVDNLKKAFEARITKLDWMSDSTKSRAKEKLYAFTEKIGYPDKWRDYSQVDVKRDAYFENRLSANKNEYLYSIAKVGKPVDRTEWHTTPPTVTAYNNPPLNEIVFPAGILQPPYFDVNADDALNYGGIGMVIGHEITHSFDDQGAQFDKVGNVTNWWTKSDYAKFKVRTQQVIDQYNKFTVLDSVHVKGALTVGENTADIAGVAIAYDAFKLTEQGKSTAKLDGFTPDQRFFISIARIWRVKTRDAYMGMYVNTNPHSPAKWRVNGPLMNFTPFYNAFDVKPGDKMYKPEKDRIVVW</sequence>
<keyword evidence="4" id="KW-0479">Metal-binding</keyword>
<dbReference type="Pfam" id="PF05649">
    <property type="entry name" value="Peptidase_M13_N"/>
    <property type="match status" value="1"/>
</dbReference>
<feature type="domain" description="Peptidase M13 N-terminal" evidence="10">
    <location>
        <begin position="44"/>
        <end position="421"/>
    </location>
</feature>
<evidence type="ECO:0000256" key="5">
    <source>
        <dbReference type="ARBA" id="ARBA00022801"/>
    </source>
</evidence>
<dbReference type="GO" id="GO:0004222">
    <property type="term" value="F:metalloendopeptidase activity"/>
    <property type="evidence" value="ECO:0007669"/>
    <property type="project" value="InterPro"/>
</dbReference>
<evidence type="ECO:0000256" key="8">
    <source>
        <dbReference type="SAM" id="SignalP"/>
    </source>
</evidence>
<evidence type="ECO:0000313" key="11">
    <source>
        <dbReference type="EMBL" id="SOD80080.1"/>
    </source>
</evidence>
<dbReference type="OrthoDB" id="9775677at2"/>
<feature type="domain" description="Peptidase M13 C-terminal" evidence="9">
    <location>
        <begin position="474"/>
        <end position="673"/>
    </location>
</feature>
<dbReference type="GO" id="GO:0046872">
    <property type="term" value="F:metal ion binding"/>
    <property type="evidence" value="ECO:0007669"/>
    <property type="project" value="UniProtKB-KW"/>
</dbReference>
<gene>
    <name evidence="11" type="ORF">SAMN06269250_1223</name>
</gene>
<dbReference type="PANTHER" id="PTHR11733:SF167">
    <property type="entry name" value="FI17812P1-RELATED"/>
    <property type="match status" value="1"/>
</dbReference>
<evidence type="ECO:0000256" key="7">
    <source>
        <dbReference type="ARBA" id="ARBA00023049"/>
    </source>
</evidence>
<dbReference type="AlphaFoldDB" id="A0A286FA57"/>
<keyword evidence="5" id="KW-0378">Hydrolase</keyword>